<dbReference type="GO" id="GO:0003677">
    <property type="term" value="F:DNA binding"/>
    <property type="evidence" value="ECO:0007669"/>
    <property type="project" value="UniProtKB-KW"/>
</dbReference>
<sequence length="253" mass="27650">MPQEGRPVLRAVEHAKVYSSVVDQILAGVRSGAFPPGSPLPAERVLAERFEVGRGSVREAIRVLEHAGVLDVRVGSGTYVVGDGGSEENALRVRAAVAGEHSPLDLIVARASLEPVCAEHAATARTSNDLRVLQELVLKQERVVREGADPSAVDADFHLAVAAASHNSVLFALERTLVDLMREPMWSELKGRSRSREDQAEHYLEHHRQVFGAIERRDHRRARQLMAVHMSEIETGLLTELGSPRDETGPPGH</sequence>
<dbReference type="RefSeq" id="WP_061082648.1">
    <property type="nucleotide sequence ID" value="NZ_JAAXPG010000041.1"/>
</dbReference>
<keyword evidence="3" id="KW-0804">Transcription</keyword>
<keyword evidence="6" id="KW-1185">Reference proteome</keyword>
<evidence type="ECO:0000256" key="3">
    <source>
        <dbReference type="ARBA" id="ARBA00023163"/>
    </source>
</evidence>
<keyword evidence="2" id="KW-0238">DNA-binding</keyword>
<dbReference type="Gene3D" id="1.10.10.10">
    <property type="entry name" value="Winged helix-like DNA-binding domain superfamily/Winged helix DNA-binding domain"/>
    <property type="match status" value="1"/>
</dbReference>
<dbReference type="SUPFAM" id="SSF46785">
    <property type="entry name" value="Winged helix' DNA-binding domain"/>
    <property type="match status" value="1"/>
</dbReference>
<name>A0A7X6MHD8_9ACTN</name>
<dbReference type="InterPro" id="IPR011711">
    <property type="entry name" value="GntR_C"/>
</dbReference>
<dbReference type="EMBL" id="JAAXPG010000041">
    <property type="protein sequence ID" value="NKZ01642.1"/>
    <property type="molecule type" value="Genomic_DNA"/>
</dbReference>
<dbReference type="CDD" id="cd07377">
    <property type="entry name" value="WHTH_GntR"/>
    <property type="match status" value="1"/>
</dbReference>
<dbReference type="Pfam" id="PF00392">
    <property type="entry name" value="GntR"/>
    <property type="match status" value="1"/>
</dbReference>
<dbReference type="GO" id="GO:0003700">
    <property type="term" value="F:DNA-binding transcription factor activity"/>
    <property type="evidence" value="ECO:0007669"/>
    <property type="project" value="InterPro"/>
</dbReference>
<gene>
    <name evidence="5" type="ORF">HGB44_28830</name>
</gene>
<dbReference type="PRINTS" id="PR00035">
    <property type="entry name" value="HTHGNTR"/>
</dbReference>
<dbReference type="SMART" id="SM00345">
    <property type="entry name" value="HTH_GNTR"/>
    <property type="match status" value="1"/>
</dbReference>
<accession>A0A7X6MHD8</accession>
<dbReference type="InterPro" id="IPR000524">
    <property type="entry name" value="Tscrpt_reg_HTH_GntR"/>
</dbReference>
<evidence type="ECO:0000259" key="4">
    <source>
        <dbReference type="PROSITE" id="PS50949"/>
    </source>
</evidence>
<dbReference type="Pfam" id="PF07729">
    <property type="entry name" value="FCD"/>
    <property type="match status" value="1"/>
</dbReference>
<evidence type="ECO:0000313" key="5">
    <source>
        <dbReference type="EMBL" id="NKZ01642.1"/>
    </source>
</evidence>
<evidence type="ECO:0000256" key="2">
    <source>
        <dbReference type="ARBA" id="ARBA00023125"/>
    </source>
</evidence>
<dbReference type="Gene3D" id="1.20.120.530">
    <property type="entry name" value="GntR ligand-binding domain-like"/>
    <property type="match status" value="1"/>
</dbReference>
<dbReference type="InterPro" id="IPR036390">
    <property type="entry name" value="WH_DNA-bd_sf"/>
</dbReference>
<dbReference type="Proteomes" id="UP000553209">
    <property type="component" value="Unassembled WGS sequence"/>
</dbReference>
<evidence type="ECO:0000256" key="1">
    <source>
        <dbReference type="ARBA" id="ARBA00023015"/>
    </source>
</evidence>
<dbReference type="InterPro" id="IPR036388">
    <property type="entry name" value="WH-like_DNA-bd_sf"/>
</dbReference>
<dbReference type="InterPro" id="IPR008920">
    <property type="entry name" value="TF_FadR/GntR_C"/>
</dbReference>
<dbReference type="SUPFAM" id="SSF48008">
    <property type="entry name" value="GntR ligand-binding domain-like"/>
    <property type="match status" value="1"/>
</dbReference>
<evidence type="ECO:0000313" key="6">
    <source>
        <dbReference type="Proteomes" id="UP000553209"/>
    </source>
</evidence>
<dbReference type="AlphaFoldDB" id="A0A7X6MHD8"/>
<feature type="domain" description="HTH gntR-type" evidence="4">
    <location>
        <begin position="15"/>
        <end position="83"/>
    </location>
</feature>
<keyword evidence="1" id="KW-0805">Transcription regulation</keyword>
<dbReference type="SMART" id="SM00895">
    <property type="entry name" value="FCD"/>
    <property type="match status" value="1"/>
</dbReference>
<dbReference type="PANTHER" id="PTHR43537:SF5">
    <property type="entry name" value="UXU OPERON TRANSCRIPTIONAL REGULATOR"/>
    <property type="match status" value="1"/>
</dbReference>
<protein>
    <submittedName>
        <fullName evidence="5">FadR family transcriptional regulator</fullName>
    </submittedName>
</protein>
<comment type="caution">
    <text evidence="5">The sequence shown here is derived from an EMBL/GenBank/DDBJ whole genome shotgun (WGS) entry which is preliminary data.</text>
</comment>
<reference evidence="5 6" key="1">
    <citation type="submission" date="2020-04" db="EMBL/GenBank/DDBJ databases">
        <title>MicrobeNet Type strains.</title>
        <authorList>
            <person name="Nicholson A.C."/>
        </authorList>
    </citation>
    <scope>NUCLEOTIDE SEQUENCE [LARGE SCALE GENOMIC DNA]</scope>
    <source>
        <strain evidence="5 6">ATCC 23612</strain>
    </source>
</reference>
<proteinExistence type="predicted"/>
<dbReference type="PROSITE" id="PS50949">
    <property type="entry name" value="HTH_GNTR"/>
    <property type="match status" value="1"/>
</dbReference>
<dbReference type="PANTHER" id="PTHR43537">
    <property type="entry name" value="TRANSCRIPTIONAL REGULATOR, GNTR FAMILY"/>
    <property type="match status" value="1"/>
</dbReference>
<organism evidence="5 6">
    <name type="scientific">Nocardiopsis alborubida</name>
    <dbReference type="NCBI Taxonomy" id="146802"/>
    <lineage>
        <taxon>Bacteria</taxon>
        <taxon>Bacillati</taxon>
        <taxon>Actinomycetota</taxon>
        <taxon>Actinomycetes</taxon>
        <taxon>Streptosporangiales</taxon>
        <taxon>Nocardiopsidaceae</taxon>
        <taxon>Nocardiopsis</taxon>
    </lineage>
</organism>